<dbReference type="RefSeq" id="WP_014263640.1">
    <property type="nucleotide sequence ID" value="NC_016631.1"/>
</dbReference>
<dbReference type="InterPro" id="IPR050553">
    <property type="entry name" value="Thioredoxin_ResA/DsbE_sf"/>
</dbReference>
<evidence type="ECO:0000313" key="3">
    <source>
        <dbReference type="EMBL" id="AEU34756.1"/>
    </source>
</evidence>
<dbReference type="CDD" id="cd02966">
    <property type="entry name" value="TlpA_like_family"/>
    <property type="match status" value="1"/>
</dbReference>
<dbReference type="GO" id="GO:0006950">
    <property type="term" value="P:response to stress"/>
    <property type="evidence" value="ECO:0007669"/>
    <property type="project" value="UniProtKB-ARBA"/>
</dbReference>
<protein>
    <submittedName>
        <fullName evidence="3">Alkyl hydroperoxide reductase/ Thiol specific antioxidant/ Mal allergen</fullName>
    </submittedName>
</protein>
<dbReference type="HOGENOM" id="CLU_801147_0_0_0"/>
<evidence type="ECO:0000259" key="2">
    <source>
        <dbReference type="PROSITE" id="PS51352"/>
    </source>
</evidence>
<organism evidence="3 4">
    <name type="scientific">Granulicella mallensis (strain ATCC BAA-1857 / DSM 23137 / MP5ACTX8)</name>
    <dbReference type="NCBI Taxonomy" id="682795"/>
    <lineage>
        <taxon>Bacteria</taxon>
        <taxon>Pseudomonadati</taxon>
        <taxon>Acidobacteriota</taxon>
        <taxon>Terriglobia</taxon>
        <taxon>Terriglobales</taxon>
        <taxon>Acidobacteriaceae</taxon>
        <taxon>Granulicella</taxon>
    </lineage>
</organism>
<dbReference type="PANTHER" id="PTHR42852:SF13">
    <property type="entry name" value="PROTEIN DIPZ"/>
    <property type="match status" value="1"/>
</dbReference>
<evidence type="ECO:0000256" key="1">
    <source>
        <dbReference type="ARBA" id="ARBA00023284"/>
    </source>
</evidence>
<dbReference type="STRING" id="682795.AciX8_0401"/>
<dbReference type="KEGG" id="gma:AciX8_0401"/>
<keyword evidence="4" id="KW-1185">Reference proteome</keyword>
<accession>G8P1L7</accession>
<dbReference type="GO" id="GO:0016209">
    <property type="term" value="F:antioxidant activity"/>
    <property type="evidence" value="ECO:0007669"/>
    <property type="project" value="InterPro"/>
</dbReference>
<sequence>MRIAFQRGMMLTHGEYVMNRMLQGLVLLFAVGTISAQVPDAAQKPFADGGKYEQGKQLSAAMDSYHAALKASGGHCLPCLDALARVQMNMELYKDSAGTAAQIAAQSPDAKSKAEAEFREGLAWFRLYFAQTEGEGAIDKDPKHAANSLKQAEAALKQGETDDPGDEVVRMLHGHVLAEMKHDEEASREFTACAAASGTSPEECARAQRFAKDVSLARGEPVPAFEAKTMDGKTVSLDSLAGKVVLVDFWATWCTYCKRDSDYIQSMLDSFDDGRFVLLEVNVDESEAAWKHYVEDERLHGVQTRDDSKELRSLFHVSGYPTYVIFDGDGIVRERAVGIEGDLRGTVRKLLATVPAVPADARTLLPKPAAE</sequence>
<name>G8P1L7_GRAMM</name>
<dbReference type="eggNOG" id="COG0526">
    <property type="taxonomic scope" value="Bacteria"/>
</dbReference>
<dbReference type="PROSITE" id="PS00194">
    <property type="entry name" value="THIOREDOXIN_1"/>
    <property type="match status" value="1"/>
</dbReference>
<dbReference type="Gene3D" id="1.25.40.10">
    <property type="entry name" value="Tetratricopeptide repeat domain"/>
    <property type="match status" value="1"/>
</dbReference>
<dbReference type="InterPro" id="IPR013766">
    <property type="entry name" value="Thioredoxin_domain"/>
</dbReference>
<keyword evidence="1" id="KW-0676">Redox-active center</keyword>
<dbReference type="InterPro" id="IPR000866">
    <property type="entry name" value="AhpC/TSA"/>
</dbReference>
<dbReference type="GO" id="GO:0016491">
    <property type="term" value="F:oxidoreductase activity"/>
    <property type="evidence" value="ECO:0007669"/>
    <property type="project" value="InterPro"/>
</dbReference>
<proteinExistence type="predicted"/>
<reference evidence="3 4" key="1">
    <citation type="submission" date="2011-11" db="EMBL/GenBank/DDBJ databases">
        <title>Complete sequence of Granulicella mallensis MP5ACTX8.</title>
        <authorList>
            <consortium name="US DOE Joint Genome Institute"/>
            <person name="Lucas S."/>
            <person name="Copeland A."/>
            <person name="Lapidus A."/>
            <person name="Cheng J.-F."/>
            <person name="Goodwin L."/>
            <person name="Pitluck S."/>
            <person name="Peters L."/>
            <person name="Lu M."/>
            <person name="Detter J.C."/>
            <person name="Han C."/>
            <person name="Tapia R."/>
            <person name="Land M."/>
            <person name="Hauser L."/>
            <person name="Kyrpides N."/>
            <person name="Ivanova N."/>
            <person name="Mikhailova N."/>
            <person name="Pagani I."/>
            <person name="Rawat S."/>
            <person name="Mannisto M."/>
            <person name="Haggblom M."/>
            <person name="Woyke T."/>
        </authorList>
    </citation>
    <scope>NUCLEOTIDE SEQUENCE [LARGE SCALE GENOMIC DNA]</scope>
    <source>
        <strain evidence="4">ATCC BAA-1857 / DSM 23137 / MP5ACTX8</strain>
    </source>
</reference>
<dbReference type="AlphaFoldDB" id="G8P1L7"/>
<feature type="domain" description="Thioredoxin" evidence="2">
    <location>
        <begin position="216"/>
        <end position="359"/>
    </location>
</feature>
<dbReference type="PROSITE" id="PS51352">
    <property type="entry name" value="THIOREDOXIN_2"/>
    <property type="match status" value="1"/>
</dbReference>
<dbReference type="Proteomes" id="UP000007113">
    <property type="component" value="Chromosome"/>
</dbReference>
<dbReference type="SUPFAM" id="SSF52833">
    <property type="entry name" value="Thioredoxin-like"/>
    <property type="match status" value="1"/>
</dbReference>
<dbReference type="InterPro" id="IPR011990">
    <property type="entry name" value="TPR-like_helical_dom_sf"/>
</dbReference>
<dbReference type="OrthoDB" id="9799347at2"/>
<dbReference type="EMBL" id="CP003130">
    <property type="protein sequence ID" value="AEU34756.1"/>
    <property type="molecule type" value="Genomic_DNA"/>
</dbReference>
<dbReference type="Pfam" id="PF00578">
    <property type="entry name" value="AhpC-TSA"/>
    <property type="match status" value="1"/>
</dbReference>
<dbReference type="Gene3D" id="3.40.30.10">
    <property type="entry name" value="Glutaredoxin"/>
    <property type="match status" value="1"/>
</dbReference>
<dbReference type="SUPFAM" id="SSF48452">
    <property type="entry name" value="TPR-like"/>
    <property type="match status" value="1"/>
</dbReference>
<evidence type="ECO:0000313" key="4">
    <source>
        <dbReference type="Proteomes" id="UP000007113"/>
    </source>
</evidence>
<dbReference type="PANTHER" id="PTHR42852">
    <property type="entry name" value="THIOL:DISULFIDE INTERCHANGE PROTEIN DSBE"/>
    <property type="match status" value="1"/>
</dbReference>
<gene>
    <name evidence="3" type="ordered locus">AciX8_0401</name>
</gene>
<dbReference type="InterPro" id="IPR017937">
    <property type="entry name" value="Thioredoxin_CS"/>
</dbReference>
<dbReference type="InterPro" id="IPR036249">
    <property type="entry name" value="Thioredoxin-like_sf"/>
</dbReference>